<evidence type="ECO:0000313" key="2">
    <source>
        <dbReference type="EMBL" id="STZ60737.1"/>
    </source>
</evidence>
<organism evidence="2 3">
    <name type="scientific">Mycolicibacterium tokaiense</name>
    <dbReference type="NCBI Taxonomy" id="39695"/>
    <lineage>
        <taxon>Bacteria</taxon>
        <taxon>Bacillati</taxon>
        <taxon>Actinomycetota</taxon>
        <taxon>Actinomycetes</taxon>
        <taxon>Mycobacteriales</taxon>
        <taxon>Mycobacteriaceae</taxon>
        <taxon>Mycolicibacterium</taxon>
    </lineage>
</organism>
<keyword evidence="3" id="KW-1185">Reference proteome</keyword>
<proteinExistence type="predicted"/>
<feature type="transmembrane region" description="Helical" evidence="1">
    <location>
        <begin position="26"/>
        <end position="46"/>
    </location>
</feature>
<dbReference type="Proteomes" id="UP000254978">
    <property type="component" value="Unassembled WGS sequence"/>
</dbReference>
<dbReference type="OrthoDB" id="4425882at2"/>
<evidence type="ECO:0000256" key="1">
    <source>
        <dbReference type="SAM" id="Phobius"/>
    </source>
</evidence>
<dbReference type="Pfam" id="PF14155">
    <property type="entry name" value="DUF4307"/>
    <property type="match status" value="1"/>
</dbReference>
<gene>
    <name evidence="2" type="ORF">NCTC10821_04281</name>
</gene>
<reference evidence="2 3" key="1">
    <citation type="submission" date="2018-06" db="EMBL/GenBank/DDBJ databases">
        <authorList>
            <consortium name="Pathogen Informatics"/>
            <person name="Doyle S."/>
        </authorList>
    </citation>
    <scope>NUCLEOTIDE SEQUENCE [LARGE SCALE GENOMIC DNA]</scope>
    <source>
        <strain evidence="2 3">NCTC10821</strain>
    </source>
</reference>
<evidence type="ECO:0000313" key="3">
    <source>
        <dbReference type="Proteomes" id="UP000254978"/>
    </source>
</evidence>
<dbReference type="InterPro" id="IPR025443">
    <property type="entry name" value="DUF4307"/>
</dbReference>
<sequence>MADGQLLRSEARYGRQRMSRQSRRRFAVLLAVLVVVIGGIVAVIGYQRINNSEVSGEMVAYRLIDEQTLEVTFNVTRTDPQAAAVCIIRGRSRDGSETGRREVLIAPSTEKTMQVRAIVKTSMPPAVGDVYGCGTTVPDYLVAPEPAP</sequence>
<keyword evidence="1" id="KW-0472">Membrane</keyword>
<protein>
    <submittedName>
        <fullName evidence="2">Conserved membrane protein of uncharacterized function</fullName>
    </submittedName>
</protein>
<accession>A0A378TKN2</accession>
<keyword evidence="1" id="KW-0812">Transmembrane</keyword>
<dbReference type="AlphaFoldDB" id="A0A378TKN2"/>
<name>A0A378TKN2_9MYCO</name>
<dbReference type="RefSeq" id="WP_115279824.1">
    <property type="nucleotide sequence ID" value="NZ_AP022600.1"/>
</dbReference>
<keyword evidence="1" id="KW-1133">Transmembrane helix</keyword>
<dbReference type="EMBL" id="UGQT01000001">
    <property type="protein sequence ID" value="STZ60737.1"/>
    <property type="molecule type" value="Genomic_DNA"/>
</dbReference>